<feature type="region of interest" description="Disordered" evidence="7">
    <location>
        <begin position="1"/>
        <end position="20"/>
    </location>
</feature>
<dbReference type="GO" id="GO:0000939">
    <property type="term" value="C:inner kinetochore"/>
    <property type="evidence" value="ECO:0007669"/>
    <property type="project" value="TreeGrafter"/>
</dbReference>
<accession>A0A9P6SYS0</accession>
<keyword evidence="5" id="KW-0539">Nucleus</keyword>
<evidence type="ECO:0000256" key="6">
    <source>
        <dbReference type="ARBA" id="ARBA00023328"/>
    </source>
</evidence>
<evidence type="ECO:0000256" key="3">
    <source>
        <dbReference type="ARBA" id="ARBA00005470"/>
    </source>
</evidence>
<dbReference type="Proteomes" id="UP000703661">
    <property type="component" value="Unassembled WGS sequence"/>
</dbReference>
<organism evidence="8 9">
    <name type="scientific">Entomortierella chlamydospora</name>
    <dbReference type="NCBI Taxonomy" id="101097"/>
    <lineage>
        <taxon>Eukaryota</taxon>
        <taxon>Fungi</taxon>
        <taxon>Fungi incertae sedis</taxon>
        <taxon>Mucoromycota</taxon>
        <taxon>Mortierellomycotina</taxon>
        <taxon>Mortierellomycetes</taxon>
        <taxon>Mortierellales</taxon>
        <taxon>Mortierellaceae</taxon>
        <taxon>Entomortierella</taxon>
    </lineage>
</organism>
<gene>
    <name evidence="8" type="ORF">BGZ80_000783</name>
</gene>
<comment type="subcellular location">
    <subcellularLocation>
        <location evidence="2">Chromosome</location>
        <location evidence="2">Centromere</location>
    </subcellularLocation>
    <subcellularLocation>
        <location evidence="1">Nucleus</location>
    </subcellularLocation>
</comment>
<dbReference type="EMBL" id="JAAAID010001171">
    <property type="protein sequence ID" value="KAG0011310.1"/>
    <property type="molecule type" value="Genomic_DNA"/>
</dbReference>
<proteinExistence type="inferred from homology"/>
<dbReference type="PANTHER" id="PTHR48208">
    <property type="entry name" value="CENTROMERE PROTEIN I"/>
    <property type="match status" value="1"/>
</dbReference>
<dbReference type="Pfam" id="PF07778">
    <property type="entry name" value="CENP-I"/>
    <property type="match status" value="1"/>
</dbReference>
<dbReference type="GO" id="GO:0005634">
    <property type="term" value="C:nucleus"/>
    <property type="evidence" value="ECO:0007669"/>
    <property type="project" value="UniProtKB-SubCell"/>
</dbReference>
<evidence type="ECO:0000256" key="5">
    <source>
        <dbReference type="ARBA" id="ARBA00023242"/>
    </source>
</evidence>
<evidence type="ECO:0000256" key="4">
    <source>
        <dbReference type="ARBA" id="ARBA00022454"/>
    </source>
</evidence>
<reference evidence="8" key="1">
    <citation type="journal article" date="2020" name="Fungal Divers.">
        <title>Resolving the Mortierellaceae phylogeny through synthesis of multi-gene phylogenetics and phylogenomics.</title>
        <authorList>
            <person name="Vandepol N."/>
            <person name="Liber J."/>
            <person name="Desiro A."/>
            <person name="Na H."/>
            <person name="Kennedy M."/>
            <person name="Barry K."/>
            <person name="Grigoriev I.V."/>
            <person name="Miller A.N."/>
            <person name="O'Donnell K."/>
            <person name="Stajich J.E."/>
            <person name="Bonito G."/>
        </authorList>
    </citation>
    <scope>NUCLEOTIDE SEQUENCE</scope>
    <source>
        <strain evidence="8">NRRL 2769</strain>
    </source>
</reference>
<evidence type="ECO:0000256" key="7">
    <source>
        <dbReference type="SAM" id="MobiDB-lite"/>
    </source>
</evidence>
<feature type="compositionally biased region" description="Basic and acidic residues" evidence="7">
    <location>
        <begin position="1"/>
        <end position="12"/>
    </location>
</feature>
<evidence type="ECO:0000313" key="9">
    <source>
        <dbReference type="Proteomes" id="UP000703661"/>
    </source>
</evidence>
<dbReference type="AlphaFoldDB" id="A0A9P6SYS0"/>
<keyword evidence="9" id="KW-1185">Reference proteome</keyword>
<sequence>MAAQMEGDRDTDPINENSVNDLSLEEADENILNCLERIERNSGVRGGKPTITRALSALNPVVQSFGLSPEQLTQLLDIILAGKIDDVTTRKLIKLMLPRQQVPEICAIKILGCLGRQLSFACQMSGHSGYGNCMPKPVFDQPELVVI</sequence>
<protein>
    <submittedName>
        <fullName evidence="8">Uncharacterized protein</fullName>
    </submittedName>
</protein>
<keyword evidence="6" id="KW-0137">Centromere</keyword>
<evidence type="ECO:0000313" key="8">
    <source>
        <dbReference type="EMBL" id="KAG0011310.1"/>
    </source>
</evidence>
<name>A0A9P6SYS0_9FUNG</name>
<dbReference type="GO" id="GO:0034080">
    <property type="term" value="P:CENP-A containing chromatin assembly"/>
    <property type="evidence" value="ECO:0007669"/>
    <property type="project" value="TreeGrafter"/>
</dbReference>
<dbReference type="PANTHER" id="PTHR48208:SF2">
    <property type="entry name" value="CENTROMERE PROTEIN I"/>
    <property type="match status" value="1"/>
</dbReference>
<evidence type="ECO:0000256" key="2">
    <source>
        <dbReference type="ARBA" id="ARBA00004584"/>
    </source>
</evidence>
<keyword evidence="4" id="KW-0158">Chromosome</keyword>
<evidence type="ECO:0000256" key="1">
    <source>
        <dbReference type="ARBA" id="ARBA00004123"/>
    </source>
</evidence>
<comment type="similarity">
    <text evidence="3">Belongs to the CENP-I/CTF3 family.</text>
</comment>
<dbReference type="GO" id="GO:0000070">
    <property type="term" value="P:mitotic sister chromatid segregation"/>
    <property type="evidence" value="ECO:0007669"/>
    <property type="project" value="TreeGrafter"/>
</dbReference>
<dbReference type="InterPro" id="IPR012485">
    <property type="entry name" value="CENP-I"/>
</dbReference>
<comment type="caution">
    <text evidence="8">The sequence shown here is derived from an EMBL/GenBank/DDBJ whole genome shotgun (WGS) entry which is preliminary data.</text>
</comment>